<evidence type="ECO:0000256" key="1">
    <source>
        <dbReference type="SAM" id="MobiDB-lite"/>
    </source>
</evidence>
<protein>
    <submittedName>
        <fullName evidence="2">Uncharacterized protein</fullName>
    </submittedName>
</protein>
<sequence length="168" mass="18318">MITLIRTRTLNTLRSNLSEAEAAAAAAREEAEQHRAESEHSTDSAIRAELAVEDLQIALARSKADAARLEGELKALRAQSLLDNEDRQTLRTLLRITRKQTAQADRVYVLFRRGQLHSVHTTLEAAESAAEAEGAPRSGWSTHTPGAALPPASEVLWRVQPLPLGGAR</sequence>
<dbReference type="EMBL" id="RCIY01000065">
    <property type="protein sequence ID" value="TGG81671.1"/>
    <property type="molecule type" value="Genomic_DNA"/>
</dbReference>
<feature type="region of interest" description="Disordered" evidence="1">
    <location>
        <begin position="24"/>
        <end position="43"/>
    </location>
</feature>
<feature type="region of interest" description="Disordered" evidence="1">
    <location>
        <begin position="128"/>
        <end position="152"/>
    </location>
</feature>
<dbReference type="RefSeq" id="WP_135567241.1">
    <property type="nucleotide sequence ID" value="NZ_CP103060.1"/>
</dbReference>
<dbReference type="GeneID" id="75182348"/>
<dbReference type="AlphaFoldDB" id="A0A8H1LD36"/>
<name>A0A8H1LD36_9ACTN</name>
<feature type="compositionally biased region" description="Basic and acidic residues" evidence="1">
    <location>
        <begin position="27"/>
        <end position="42"/>
    </location>
</feature>
<organism evidence="2 3">
    <name type="scientific">Streptomyces albus</name>
    <dbReference type="NCBI Taxonomy" id="1888"/>
    <lineage>
        <taxon>Bacteria</taxon>
        <taxon>Bacillati</taxon>
        <taxon>Actinomycetota</taxon>
        <taxon>Actinomycetes</taxon>
        <taxon>Kitasatosporales</taxon>
        <taxon>Streptomycetaceae</taxon>
        <taxon>Streptomyces</taxon>
    </lineage>
</organism>
<proteinExistence type="predicted"/>
<reference evidence="2 3" key="1">
    <citation type="submission" date="2018-10" db="EMBL/GenBank/DDBJ databases">
        <title>Isolation of pseudouridimycin from Streptomyces albus DSM 40763.</title>
        <authorList>
            <person name="Rosenqvist P."/>
            <person name="Metsae-Ketelae M."/>
            <person name="Virta P."/>
        </authorList>
    </citation>
    <scope>NUCLEOTIDE SEQUENCE [LARGE SCALE GENOMIC DNA]</scope>
    <source>
        <strain evidence="2 3">DSM 40763</strain>
    </source>
</reference>
<evidence type="ECO:0000313" key="3">
    <source>
        <dbReference type="Proteomes" id="UP000298111"/>
    </source>
</evidence>
<evidence type="ECO:0000313" key="2">
    <source>
        <dbReference type="EMBL" id="TGG81671.1"/>
    </source>
</evidence>
<gene>
    <name evidence="2" type="ORF">D8771_20020</name>
</gene>
<comment type="caution">
    <text evidence="2">The sequence shown here is derived from an EMBL/GenBank/DDBJ whole genome shotgun (WGS) entry which is preliminary data.</text>
</comment>
<accession>A0A8H1LD36</accession>
<dbReference type="Proteomes" id="UP000298111">
    <property type="component" value="Unassembled WGS sequence"/>
</dbReference>